<protein>
    <submittedName>
        <fullName evidence="1">Uncharacterized protein</fullName>
    </submittedName>
</protein>
<dbReference type="AlphaFoldDB" id="A0A0D2LSN4"/>
<dbReference type="Proteomes" id="UP000054270">
    <property type="component" value="Unassembled WGS sequence"/>
</dbReference>
<organism evidence="1 2">
    <name type="scientific">Hypholoma sublateritium (strain FD-334 SS-4)</name>
    <dbReference type="NCBI Taxonomy" id="945553"/>
    <lineage>
        <taxon>Eukaryota</taxon>
        <taxon>Fungi</taxon>
        <taxon>Dikarya</taxon>
        <taxon>Basidiomycota</taxon>
        <taxon>Agaricomycotina</taxon>
        <taxon>Agaricomycetes</taxon>
        <taxon>Agaricomycetidae</taxon>
        <taxon>Agaricales</taxon>
        <taxon>Agaricineae</taxon>
        <taxon>Strophariaceae</taxon>
        <taxon>Hypholoma</taxon>
    </lineage>
</organism>
<keyword evidence="2" id="KW-1185">Reference proteome</keyword>
<evidence type="ECO:0000313" key="2">
    <source>
        <dbReference type="Proteomes" id="UP000054270"/>
    </source>
</evidence>
<name>A0A0D2LSN4_HYPSF</name>
<dbReference type="EMBL" id="KN817710">
    <property type="protein sequence ID" value="KJA13843.1"/>
    <property type="molecule type" value="Genomic_DNA"/>
</dbReference>
<gene>
    <name evidence="1" type="ORF">HYPSUDRAFT_485091</name>
</gene>
<evidence type="ECO:0000313" key="1">
    <source>
        <dbReference type="EMBL" id="KJA13843.1"/>
    </source>
</evidence>
<sequence>MIHDACHLAALEDDELDENLQPSHPQSFLLRAYCRPAHLSAHLSQQTTHPLEERFLKMSQHISPDDLACTSPTPPLPWSRRSRWLPLRAPSA</sequence>
<accession>A0A0D2LSN4</accession>
<reference evidence="2" key="1">
    <citation type="submission" date="2014-04" db="EMBL/GenBank/DDBJ databases">
        <title>Evolutionary Origins and Diversification of the Mycorrhizal Mutualists.</title>
        <authorList>
            <consortium name="DOE Joint Genome Institute"/>
            <consortium name="Mycorrhizal Genomics Consortium"/>
            <person name="Kohler A."/>
            <person name="Kuo A."/>
            <person name="Nagy L.G."/>
            <person name="Floudas D."/>
            <person name="Copeland A."/>
            <person name="Barry K.W."/>
            <person name="Cichocki N."/>
            <person name="Veneault-Fourrey C."/>
            <person name="LaButti K."/>
            <person name="Lindquist E.A."/>
            <person name="Lipzen A."/>
            <person name="Lundell T."/>
            <person name="Morin E."/>
            <person name="Murat C."/>
            <person name="Riley R."/>
            <person name="Ohm R."/>
            <person name="Sun H."/>
            <person name="Tunlid A."/>
            <person name="Henrissat B."/>
            <person name="Grigoriev I.V."/>
            <person name="Hibbett D.S."/>
            <person name="Martin F."/>
        </authorList>
    </citation>
    <scope>NUCLEOTIDE SEQUENCE [LARGE SCALE GENOMIC DNA]</scope>
    <source>
        <strain evidence="2">FD-334 SS-4</strain>
    </source>
</reference>
<proteinExistence type="predicted"/>